<dbReference type="InterPro" id="IPR048454">
    <property type="entry name" value="YetF_N"/>
</dbReference>
<name>A0A6A8DC95_9BACI</name>
<evidence type="ECO:0000256" key="3">
    <source>
        <dbReference type="ARBA" id="ARBA00022475"/>
    </source>
</evidence>
<comment type="caution">
    <text evidence="10">The sequence shown here is derived from an EMBL/GenBank/DDBJ whole genome shotgun (WGS) entry which is preliminary data.</text>
</comment>
<evidence type="ECO:0000256" key="6">
    <source>
        <dbReference type="ARBA" id="ARBA00023136"/>
    </source>
</evidence>
<gene>
    <name evidence="10" type="ORF">GH741_01780</name>
</gene>
<comment type="subcellular location">
    <subcellularLocation>
        <location evidence="1">Cell membrane</location>
        <topology evidence="1">Multi-pass membrane protein</topology>
    </subcellularLocation>
</comment>
<dbReference type="RefSeq" id="WP_153735065.1">
    <property type="nucleotide sequence ID" value="NZ_WJNG01000002.1"/>
</dbReference>
<dbReference type="InterPro" id="IPR023090">
    <property type="entry name" value="UPF0702_alpha/beta_dom_sf"/>
</dbReference>
<protein>
    <submittedName>
        <fullName evidence="10">DUF421 domain-containing protein</fullName>
    </submittedName>
</protein>
<keyword evidence="4 7" id="KW-0812">Transmembrane</keyword>
<dbReference type="Gene3D" id="3.30.240.20">
    <property type="entry name" value="bsu07140 like domains"/>
    <property type="match status" value="2"/>
</dbReference>
<evidence type="ECO:0000256" key="1">
    <source>
        <dbReference type="ARBA" id="ARBA00004651"/>
    </source>
</evidence>
<evidence type="ECO:0000259" key="8">
    <source>
        <dbReference type="Pfam" id="PF04239"/>
    </source>
</evidence>
<dbReference type="PANTHER" id="PTHR34582:SF5">
    <property type="entry name" value="UPF0702 TRANSMEMBRANE PROTEIN YETF"/>
    <property type="match status" value="1"/>
</dbReference>
<dbReference type="PANTHER" id="PTHR34582">
    <property type="entry name" value="UPF0702 TRANSMEMBRANE PROTEIN YCAP"/>
    <property type="match status" value="1"/>
</dbReference>
<feature type="transmembrane region" description="Helical" evidence="7">
    <location>
        <begin position="6"/>
        <end position="26"/>
    </location>
</feature>
<dbReference type="OrthoDB" id="1076133at2"/>
<dbReference type="Pfam" id="PF20730">
    <property type="entry name" value="YetF_N"/>
    <property type="match status" value="1"/>
</dbReference>
<keyword evidence="11" id="KW-1185">Reference proteome</keyword>
<comment type="similarity">
    <text evidence="2">Belongs to the UPF0702 family.</text>
</comment>
<dbReference type="InterPro" id="IPR007353">
    <property type="entry name" value="DUF421"/>
</dbReference>
<evidence type="ECO:0000256" key="7">
    <source>
        <dbReference type="SAM" id="Phobius"/>
    </source>
</evidence>
<feature type="transmembrane region" description="Helical" evidence="7">
    <location>
        <begin position="59"/>
        <end position="79"/>
    </location>
</feature>
<feature type="domain" description="YetF-like N-terminal transmembrane" evidence="9">
    <location>
        <begin position="4"/>
        <end position="78"/>
    </location>
</feature>
<dbReference type="AlphaFoldDB" id="A0A6A8DC95"/>
<evidence type="ECO:0000256" key="2">
    <source>
        <dbReference type="ARBA" id="ARBA00006448"/>
    </source>
</evidence>
<dbReference type="Proteomes" id="UP000799092">
    <property type="component" value="Unassembled WGS sequence"/>
</dbReference>
<evidence type="ECO:0000256" key="5">
    <source>
        <dbReference type="ARBA" id="ARBA00022989"/>
    </source>
</evidence>
<reference evidence="10" key="1">
    <citation type="submission" date="2019-11" db="EMBL/GenBank/DDBJ databases">
        <authorList>
            <person name="Li J."/>
        </authorList>
    </citation>
    <scope>NUCLEOTIDE SEQUENCE</scope>
    <source>
        <strain evidence="10">B6B</strain>
    </source>
</reference>
<dbReference type="Pfam" id="PF04239">
    <property type="entry name" value="DUF421"/>
    <property type="match status" value="1"/>
</dbReference>
<evidence type="ECO:0000259" key="9">
    <source>
        <dbReference type="Pfam" id="PF20730"/>
    </source>
</evidence>
<evidence type="ECO:0000313" key="10">
    <source>
        <dbReference type="EMBL" id="MRH41401.1"/>
    </source>
</evidence>
<keyword evidence="6 7" id="KW-0472">Membrane</keyword>
<keyword evidence="3" id="KW-1003">Cell membrane</keyword>
<dbReference type="GO" id="GO:0005886">
    <property type="term" value="C:plasma membrane"/>
    <property type="evidence" value="ECO:0007669"/>
    <property type="project" value="UniProtKB-SubCell"/>
</dbReference>
<sequence length="230" mass="26382">MNDYLSIVTELLIGFVFLFIVIKFLGKTQFSQVTPFEFISAIILGELVGNAIYDEEVKIGHIMLAIFTWGAIIFVVEMLTQKFKRTRKLLEGEPNIVIHQGQIKYDALKKAKIDINTLQSLIRQQGYFSIQEVEYGIIESNGKASVLPKSEYDTPKNSDLKVPYKPVNLPITLILDGEVVFDNLKEVGFDEKWLKDQLAMQSITNYKEVLYAEWLVSKPLYVVKYEKRSS</sequence>
<proteinExistence type="inferred from homology"/>
<evidence type="ECO:0000313" key="11">
    <source>
        <dbReference type="Proteomes" id="UP000799092"/>
    </source>
</evidence>
<evidence type="ECO:0000256" key="4">
    <source>
        <dbReference type="ARBA" id="ARBA00022692"/>
    </source>
</evidence>
<organism evidence="10 11">
    <name type="scientific">Aquibacillus halophilus</name>
    <dbReference type="NCBI Taxonomy" id="930132"/>
    <lineage>
        <taxon>Bacteria</taxon>
        <taxon>Bacillati</taxon>
        <taxon>Bacillota</taxon>
        <taxon>Bacilli</taxon>
        <taxon>Bacillales</taxon>
        <taxon>Bacillaceae</taxon>
        <taxon>Aquibacillus</taxon>
    </lineage>
</organism>
<feature type="transmembrane region" description="Helical" evidence="7">
    <location>
        <begin position="33"/>
        <end position="53"/>
    </location>
</feature>
<keyword evidence="5 7" id="KW-1133">Transmembrane helix</keyword>
<dbReference type="EMBL" id="WJNG01000002">
    <property type="protein sequence ID" value="MRH41401.1"/>
    <property type="molecule type" value="Genomic_DNA"/>
</dbReference>
<feature type="domain" description="YetF C-terminal" evidence="8">
    <location>
        <begin position="81"/>
        <end position="214"/>
    </location>
</feature>
<accession>A0A6A8DC95</accession>